<feature type="transmembrane region" description="Helical" evidence="1">
    <location>
        <begin position="223"/>
        <end position="243"/>
    </location>
</feature>
<dbReference type="InterPro" id="IPR004711">
    <property type="entry name" value="Benzoate_Transporter"/>
</dbReference>
<evidence type="ECO:0000256" key="1">
    <source>
        <dbReference type="SAM" id="Phobius"/>
    </source>
</evidence>
<dbReference type="GO" id="GO:0005886">
    <property type="term" value="C:plasma membrane"/>
    <property type="evidence" value="ECO:0007669"/>
    <property type="project" value="TreeGrafter"/>
</dbReference>
<dbReference type="PANTHER" id="PTHR30199:SF0">
    <property type="entry name" value="INNER MEMBRANE PROTEIN YDCO"/>
    <property type="match status" value="1"/>
</dbReference>
<feature type="transmembrane region" description="Helical" evidence="1">
    <location>
        <begin position="255"/>
        <end position="276"/>
    </location>
</feature>
<dbReference type="GO" id="GO:0042925">
    <property type="term" value="F:benzoate transmembrane transporter activity"/>
    <property type="evidence" value="ECO:0007669"/>
    <property type="project" value="InterPro"/>
</dbReference>
<keyword evidence="1" id="KW-0812">Transmembrane</keyword>
<gene>
    <name evidence="2" type="ORF">NFG57_07990</name>
</gene>
<feature type="transmembrane region" description="Helical" evidence="1">
    <location>
        <begin position="111"/>
        <end position="130"/>
    </location>
</feature>
<dbReference type="PANTHER" id="PTHR30199">
    <property type="entry name" value="MFS FAMILY TRANSPORTER, PREDICTED SUBSTRATE BENZOATE"/>
    <property type="match status" value="1"/>
</dbReference>
<keyword evidence="1" id="KW-1133">Transmembrane helix</keyword>
<reference evidence="2" key="1">
    <citation type="submission" date="2022-06" db="EMBL/GenBank/DDBJ databases">
        <title>A novel DMS-producing enzyme.</title>
        <authorList>
            <person name="Zhang Y."/>
        </authorList>
    </citation>
    <scope>NUCLEOTIDE SEQUENCE</scope>
    <source>
        <strain evidence="2">H10-59</strain>
    </source>
</reference>
<feature type="transmembrane region" description="Helical" evidence="1">
    <location>
        <begin position="337"/>
        <end position="358"/>
    </location>
</feature>
<dbReference type="AlphaFoldDB" id="A0AAU7KXZ4"/>
<protein>
    <submittedName>
        <fullName evidence="2">Benzoate/H(+) symporter BenE family transporter</fullName>
    </submittedName>
</protein>
<proteinExistence type="predicted"/>
<sequence>MKASPSSLAAKAGQTHRPKMLDDLHPSTLAAGFAAVLIGYASSAAIIFQAAQAAAIDQAQIGSWMWALGIGMGVTSLGLSWRYRMPLLTAWSTPGAALLVTQLPGVPFDQAVGAFLLSSLLMLAVAASGLVERIMAVVPASIASAMLAGILLPFVLEVFTTVQTDPWLPLALLGVWMLCRRLAPRLAIVTVLAAGVALCLGRGDLSLAGVAVSLTRPAWVTPAFDPVVCLGIGIPLFAVTLTTQNLPGFAMVRSAGFTPPVAASLGATGLASLLMAPFSGHGVNMAAISAAPCLGEEAHREPGRRYTAGIAAGMGYLLLGALGATVASLFDALPSAMIAVVAGLALMATLGGALRTAFSDGDNLDAVLVTFAITASPLTLAGIGSAFWGLVAGLIVLRLQRRR</sequence>
<feature type="transmembrane region" description="Helical" evidence="1">
    <location>
        <begin position="29"/>
        <end position="51"/>
    </location>
</feature>
<feature type="transmembrane region" description="Helical" evidence="1">
    <location>
        <begin position="137"/>
        <end position="156"/>
    </location>
</feature>
<dbReference type="RefSeq" id="WP_348815840.1">
    <property type="nucleotide sequence ID" value="NZ_CP098828.1"/>
</dbReference>
<dbReference type="NCBIfam" id="TIGR00843">
    <property type="entry name" value="benE"/>
    <property type="match status" value="1"/>
</dbReference>
<feature type="transmembrane region" description="Helical" evidence="1">
    <location>
        <begin position="63"/>
        <end position="83"/>
    </location>
</feature>
<dbReference type="EMBL" id="CP098828">
    <property type="protein sequence ID" value="XBO76691.1"/>
    <property type="molecule type" value="Genomic_DNA"/>
</dbReference>
<evidence type="ECO:0000313" key="2">
    <source>
        <dbReference type="EMBL" id="XBO76691.1"/>
    </source>
</evidence>
<feature type="transmembrane region" description="Helical" evidence="1">
    <location>
        <begin position="306"/>
        <end position="330"/>
    </location>
</feature>
<organism evidence="2">
    <name type="scientific">Halomonas sp. H10-59</name>
    <dbReference type="NCBI Taxonomy" id="2950874"/>
    <lineage>
        <taxon>Bacteria</taxon>
        <taxon>Pseudomonadati</taxon>
        <taxon>Pseudomonadota</taxon>
        <taxon>Gammaproteobacteria</taxon>
        <taxon>Oceanospirillales</taxon>
        <taxon>Halomonadaceae</taxon>
        <taxon>Halomonas</taxon>
    </lineage>
</organism>
<accession>A0AAU7KXZ4</accession>
<keyword evidence="1" id="KW-0472">Membrane</keyword>
<feature type="transmembrane region" description="Helical" evidence="1">
    <location>
        <begin position="378"/>
        <end position="397"/>
    </location>
</feature>
<dbReference type="Pfam" id="PF03594">
    <property type="entry name" value="BenE"/>
    <property type="match status" value="1"/>
</dbReference>
<name>A0AAU7KXZ4_9GAMM</name>